<dbReference type="PANTHER" id="PTHR19818">
    <property type="entry name" value="ZINC FINGER PROTEIN ZIC AND GLI"/>
    <property type="match status" value="1"/>
</dbReference>
<dbReference type="SMART" id="SM00355">
    <property type="entry name" value="ZnF_C2H2"/>
    <property type="match status" value="14"/>
</dbReference>
<feature type="compositionally biased region" description="Acidic residues" evidence="8">
    <location>
        <begin position="381"/>
        <end position="392"/>
    </location>
</feature>
<dbReference type="GO" id="GO:0000978">
    <property type="term" value="F:RNA polymerase II cis-regulatory region sequence-specific DNA binding"/>
    <property type="evidence" value="ECO:0007669"/>
    <property type="project" value="TreeGrafter"/>
</dbReference>
<name>A0A8K0AGD1_BRALA</name>
<reference evidence="10" key="1">
    <citation type="submission" date="2022-01" db="EMBL/GenBank/DDBJ databases">
        <authorList>
            <person name="Braso-Vives M."/>
        </authorList>
    </citation>
    <scope>NUCLEOTIDE SEQUENCE</scope>
</reference>
<proteinExistence type="predicted"/>
<keyword evidence="11" id="KW-1185">Reference proteome</keyword>
<dbReference type="FunFam" id="3.30.160.60:FF:000702">
    <property type="entry name" value="Transcription factor E4F1 isoform 1"/>
    <property type="match status" value="1"/>
</dbReference>
<keyword evidence="6" id="KW-0539">Nucleus</keyword>
<feature type="domain" description="C2H2-type" evidence="9">
    <location>
        <begin position="648"/>
        <end position="675"/>
    </location>
</feature>
<protein>
    <submittedName>
        <fullName evidence="10">E4F1 protein</fullName>
    </submittedName>
</protein>
<feature type="compositionally biased region" description="Low complexity" evidence="8">
    <location>
        <begin position="1"/>
        <end position="24"/>
    </location>
</feature>
<evidence type="ECO:0000256" key="8">
    <source>
        <dbReference type="SAM" id="MobiDB-lite"/>
    </source>
</evidence>
<dbReference type="InterPro" id="IPR050329">
    <property type="entry name" value="GLI_C2H2-zinc-finger"/>
</dbReference>
<dbReference type="FunFam" id="3.30.160.60:FF:000145">
    <property type="entry name" value="Zinc finger protein 574"/>
    <property type="match status" value="1"/>
</dbReference>
<feature type="region of interest" description="Disordered" evidence="8">
    <location>
        <begin position="417"/>
        <end position="448"/>
    </location>
</feature>
<dbReference type="InterPro" id="IPR036236">
    <property type="entry name" value="Znf_C2H2_sf"/>
</dbReference>
<gene>
    <name evidence="10" type="primary">E4F1</name>
    <name evidence="10" type="ORF">BLAG_LOCUS25374</name>
</gene>
<dbReference type="Pfam" id="PF13894">
    <property type="entry name" value="zf-C2H2_4"/>
    <property type="match status" value="1"/>
</dbReference>
<feature type="domain" description="C2H2-type" evidence="9">
    <location>
        <begin position="268"/>
        <end position="295"/>
    </location>
</feature>
<dbReference type="PROSITE" id="PS50157">
    <property type="entry name" value="ZINC_FINGER_C2H2_2"/>
    <property type="match status" value="11"/>
</dbReference>
<feature type="domain" description="C2H2-type" evidence="9">
    <location>
        <begin position="676"/>
        <end position="703"/>
    </location>
</feature>
<accession>A0A8K0AGD1</accession>
<dbReference type="FunFam" id="3.30.160.60:FF:000072">
    <property type="entry name" value="zinc finger protein 143 isoform X1"/>
    <property type="match status" value="1"/>
</dbReference>
<dbReference type="PROSITE" id="PS00028">
    <property type="entry name" value="ZINC_FINGER_C2H2_1"/>
    <property type="match status" value="10"/>
</dbReference>
<feature type="domain" description="C2H2-type" evidence="9">
    <location>
        <begin position="618"/>
        <end position="647"/>
    </location>
</feature>
<dbReference type="InterPro" id="IPR013087">
    <property type="entry name" value="Znf_C2H2_type"/>
</dbReference>
<feature type="domain" description="C2H2-type" evidence="9">
    <location>
        <begin position="212"/>
        <end position="239"/>
    </location>
</feature>
<evidence type="ECO:0000256" key="1">
    <source>
        <dbReference type="ARBA" id="ARBA00004123"/>
    </source>
</evidence>
<dbReference type="FunFam" id="3.30.160.60:FF:000202">
    <property type="entry name" value="Zinc finger protein 574"/>
    <property type="match status" value="1"/>
</dbReference>
<feature type="compositionally biased region" description="Acidic residues" evidence="8">
    <location>
        <begin position="422"/>
        <end position="437"/>
    </location>
</feature>
<dbReference type="Pfam" id="PF13912">
    <property type="entry name" value="zf-C2H2_6"/>
    <property type="match status" value="1"/>
</dbReference>
<evidence type="ECO:0000256" key="7">
    <source>
        <dbReference type="PROSITE-ProRule" id="PRU00042"/>
    </source>
</evidence>
<dbReference type="GO" id="GO:0045944">
    <property type="term" value="P:positive regulation of transcription by RNA polymerase II"/>
    <property type="evidence" value="ECO:0007669"/>
    <property type="project" value="UniProtKB-ARBA"/>
</dbReference>
<dbReference type="Pfam" id="PF00096">
    <property type="entry name" value="zf-C2H2"/>
    <property type="match status" value="7"/>
</dbReference>
<evidence type="ECO:0000256" key="3">
    <source>
        <dbReference type="ARBA" id="ARBA00022737"/>
    </source>
</evidence>
<evidence type="ECO:0000313" key="11">
    <source>
        <dbReference type="Proteomes" id="UP000838412"/>
    </source>
</evidence>
<organism evidence="10 11">
    <name type="scientific">Branchiostoma lanceolatum</name>
    <name type="common">Common lancelet</name>
    <name type="synonym">Amphioxus lanceolatum</name>
    <dbReference type="NCBI Taxonomy" id="7740"/>
    <lineage>
        <taxon>Eukaryota</taxon>
        <taxon>Metazoa</taxon>
        <taxon>Chordata</taxon>
        <taxon>Cephalochordata</taxon>
        <taxon>Leptocardii</taxon>
        <taxon>Amphioxiformes</taxon>
        <taxon>Branchiostomatidae</taxon>
        <taxon>Branchiostoma</taxon>
    </lineage>
</organism>
<evidence type="ECO:0000313" key="10">
    <source>
        <dbReference type="EMBL" id="CAH1274312.1"/>
    </source>
</evidence>
<sequence length="998" mass="109653">MSAQTSAEAADSSSTTTTNTTRDAGSGAIDNHRCGTCRQEFRGLPEFLQHKLNTEACRDSELSDWWEQQKKTLLAQGQDATGVEKSRDVRSGDATQAAASTGLEDTNDDMEEGEVREGTKQRGATIQAESSEDDPSDTPQDSVTLVQAGRRSARHAARQAMEAAKKSANMSLDEDNRSSTSQSYTCDICSKHFQNSYYLHKHELSHREGKTVGCNKCDKFFRRPSDLRAHQRSHRSTRPYSCEVCGRSFKQQQVLRAHLKTHADRRDFKCSRCGDEFKTKGSLKRHERRHTGERPYKCNKCGRGFSESGALLRHHKALIPCTEKARTSNFSQVRIHPVENPDAETLGQHMTRSRTRNAGSVAAEDAGMTAGDDGSGAGDDGNGEAGDDGMDEAEPVDVELGMTSVEGQLEGVQVEEATTAIEGEEPLDSIEEGDSEGNDQHSPKEPPNQCRVCKMVLTNSHNLKLHLLAVHLQNTPFRCGLCAFCTGERSDLQKHMLVKHRRHLGEGQYLDVVQVDSQGNIQPLPRPHDKRMPEMTAGDTEEETAADLLGEAMANSGISSDETEMVDAAINTEETSLDVDGNPEASAALEQLLELQHMMESTSQPPVQDGLQGRRALHRCPHEGCNRSFRGSSYLKLHLRSHTGERPFKCSMCEGHFVSRDSLKRHIVTHTDERRYKCGECGKLYKRISHVKEHLRVHCPDKPFQCPHCKKHYKTQSSLRVHLRTHENAMPFSCEFCDRSFREKASLVRHLRTHTGEKPFKCTRCNGGFAEHGTLRRHLRSKGGCRVATSSSQAQGLDAVDAPPAEEVPTVLVEFSSMVADTQSYIIQGSDHGQDVSADGHTQQTIQVMEGVTNDQLVEALRMAQASGEVQEVQVQQGEAMDMSDQHGASVVVTSEVVHIDPSVIMTASTHSAGDLHNLRATAEMVPQVTVSEVMGQDGGQVSVSEVMGHAGGEGLDQEVTSVEESASGGMVNMVKLAPSVDDGSMQTDIETVVVEMH</sequence>
<dbReference type="GO" id="GO:0008270">
    <property type="term" value="F:zinc ion binding"/>
    <property type="evidence" value="ECO:0007669"/>
    <property type="project" value="UniProtKB-KW"/>
</dbReference>
<feature type="domain" description="C2H2-type" evidence="9">
    <location>
        <begin position="240"/>
        <end position="267"/>
    </location>
</feature>
<keyword evidence="5" id="KW-0862">Zinc</keyword>
<keyword evidence="4 7" id="KW-0863">Zinc-finger</keyword>
<dbReference type="GO" id="GO:0005634">
    <property type="term" value="C:nucleus"/>
    <property type="evidence" value="ECO:0007669"/>
    <property type="project" value="UniProtKB-SubCell"/>
</dbReference>
<feature type="compositionally biased region" description="Basic and acidic residues" evidence="8">
    <location>
        <begin position="82"/>
        <end position="91"/>
    </location>
</feature>
<feature type="region of interest" description="Disordered" evidence="8">
    <location>
        <begin position="74"/>
        <end position="179"/>
    </location>
</feature>
<dbReference type="GO" id="GO:0000981">
    <property type="term" value="F:DNA-binding transcription factor activity, RNA polymerase II-specific"/>
    <property type="evidence" value="ECO:0007669"/>
    <property type="project" value="TreeGrafter"/>
</dbReference>
<comment type="subcellular location">
    <subcellularLocation>
        <location evidence="1">Nucleus</location>
    </subcellularLocation>
</comment>
<feature type="region of interest" description="Disordered" evidence="8">
    <location>
        <begin position="1"/>
        <end position="33"/>
    </location>
</feature>
<evidence type="ECO:0000256" key="4">
    <source>
        <dbReference type="ARBA" id="ARBA00022771"/>
    </source>
</evidence>
<dbReference type="Gene3D" id="3.30.160.60">
    <property type="entry name" value="Classic Zinc Finger"/>
    <property type="match status" value="11"/>
</dbReference>
<evidence type="ECO:0000256" key="5">
    <source>
        <dbReference type="ARBA" id="ARBA00022833"/>
    </source>
</evidence>
<evidence type="ECO:0000259" key="9">
    <source>
        <dbReference type="PROSITE" id="PS50157"/>
    </source>
</evidence>
<dbReference type="EMBL" id="OV696694">
    <property type="protein sequence ID" value="CAH1274312.1"/>
    <property type="molecule type" value="Genomic_DNA"/>
</dbReference>
<keyword evidence="3" id="KW-0677">Repeat</keyword>
<dbReference type="OrthoDB" id="4748970at2759"/>
<evidence type="ECO:0000256" key="2">
    <source>
        <dbReference type="ARBA" id="ARBA00022723"/>
    </source>
</evidence>
<dbReference type="PANTHER" id="PTHR19818:SF139">
    <property type="entry name" value="PAIR-RULE PROTEIN ODD-PAIRED"/>
    <property type="match status" value="1"/>
</dbReference>
<dbReference type="FunFam" id="3.30.160.60:FF:000295">
    <property type="entry name" value="zinc finger protein 19"/>
    <property type="match status" value="1"/>
</dbReference>
<feature type="domain" description="C2H2-type" evidence="9">
    <location>
        <begin position="760"/>
        <end position="787"/>
    </location>
</feature>
<evidence type="ECO:0000256" key="6">
    <source>
        <dbReference type="ARBA" id="ARBA00023242"/>
    </source>
</evidence>
<dbReference type="GO" id="GO:0032502">
    <property type="term" value="P:developmental process"/>
    <property type="evidence" value="ECO:0007669"/>
    <property type="project" value="UniProtKB-ARBA"/>
</dbReference>
<dbReference type="FunFam" id="3.30.160.60:FF:000264">
    <property type="entry name" value="Zinc finger protein 236"/>
    <property type="match status" value="1"/>
</dbReference>
<dbReference type="SUPFAM" id="SSF57667">
    <property type="entry name" value="beta-beta-alpha zinc fingers"/>
    <property type="match status" value="7"/>
</dbReference>
<dbReference type="Proteomes" id="UP000838412">
    <property type="component" value="Chromosome 9"/>
</dbReference>
<feature type="domain" description="C2H2-type" evidence="9">
    <location>
        <begin position="704"/>
        <end position="731"/>
    </location>
</feature>
<dbReference type="AlphaFoldDB" id="A0A8K0AGD1"/>
<dbReference type="FunFam" id="3.30.160.60:FF:002343">
    <property type="entry name" value="Zinc finger protein 33A"/>
    <property type="match status" value="1"/>
</dbReference>
<feature type="compositionally biased region" description="Low complexity" evidence="8">
    <location>
        <begin position="158"/>
        <end position="168"/>
    </location>
</feature>
<dbReference type="FunFam" id="3.30.160.60:FF:000100">
    <property type="entry name" value="Zinc finger 45-like"/>
    <property type="match status" value="2"/>
</dbReference>
<feature type="domain" description="C2H2-type" evidence="9">
    <location>
        <begin position="184"/>
        <end position="211"/>
    </location>
</feature>
<feature type="domain" description="C2H2-type" evidence="9">
    <location>
        <begin position="296"/>
        <end position="325"/>
    </location>
</feature>
<feature type="domain" description="C2H2-type" evidence="9">
    <location>
        <begin position="732"/>
        <end position="759"/>
    </location>
</feature>
<keyword evidence="2" id="KW-0479">Metal-binding</keyword>
<feature type="region of interest" description="Disordered" evidence="8">
    <location>
        <begin position="340"/>
        <end position="392"/>
    </location>
</feature>